<dbReference type="EMBL" id="CP000505">
    <property type="protein sequence ID" value="ABL78696.1"/>
    <property type="molecule type" value="Genomic_DNA"/>
</dbReference>
<name>A1RZR6_THEPD</name>
<dbReference type="GeneID" id="4600652"/>
<dbReference type="EnsemblBacteria" id="ABL78696">
    <property type="protein sequence ID" value="ABL78696"/>
    <property type="gene ID" value="Tpen_1298"/>
</dbReference>
<evidence type="ECO:0000313" key="2">
    <source>
        <dbReference type="Proteomes" id="UP000000641"/>
    </source>
</evidence>
<dbReference type="OrthoDB" id="32771at2157"/>
<dbReference type="Proteomes" id="UP000000641">
    <property type="component" value="Chromosome"/>
</dbReference>
<reference evidence="2" key="1">
    <citation type="journal article" date="2008" name="J. Bacteriol.">
        <title>Genome sequence of Thermofilum pendens reveals an exceptional loss of biosynthetic pathways without genome reduction.</title>
        <authorList>
            <person name="Anderson I."/>
            <person name="Rodriguez J."/>
            <person name="Susanti D."/>
            <person name="Porat I."/>
            <person name="Reich C."/>
            <person name="Ulrich L.E."/>
            <person name="Elkins J.G."/>
            <person name="Mavromatis K."/>
            <person name="Lykidis A."/>
            <person name="Kim E."/>
            <person name="Thompson L.S."/>
            <person name="Nolan M."/>
            <person name="Land M."/>
            <person name="Copeland A."/>
            <person name="Lapidus A."/>
            <person name="Lucas S."/>
            <person name="Detter C."/>
            <person name="Zhulin I.B."/>
            <person name="Olsen G.J."/>
            <person name="Whitman W."/>
            <person name="Mukhopadhyay B."/>
            <person name="Bristow J."/>
            <person name="Kyrpides N."/>
        </authorList>
    </citation>
    <scope>NUCLEOTIDE SEQUENCE [LARGE SCALE GENOMIC DNA]</scope>
    <source>
        <strain evidence="2">DSM 2475 / Hrk 5</strain>
    </source>
</reference>
<protein>
    <submittedName>
        <fullName evidence="1">Uncharacterized protein</fullName>
    </submittedName>
</protein>
<evidence type="ECO:0000313" key="1">
    <source>
        <dbReference type="EMBL" id="ABL78696.1"/>
    </source>
</evidence>
<accession>A1RZR6</accession>
<dbReference type="KEGG" id="tpe:Tpen_1298"/>
<keyword evidence="2" id="KW-1185">Reference proteome</keyword>
<proteinExistence type="predicted"/>
<dbReference type="eggNOG" id="arCOG02914">
    <property type="taxonomic scope" value="Archaea"/>
</dbReference>
<sequence>MKVKVLAALLLAAAVPVAYLFFAAQRPSGATLTLRVHGPGGLVVNGSAYGNATLRVSVPTAVEVSALPLKGWRLKALLVNGSPAKAGALRVSGDTVIEAFFEEERYTVTLKVRGPGALLVNGTAFGNATLTIHGQAVLAVNASPQPGWRLKTLMVNGSPTPPGEVRVSGNTTIEAIFGRSEATVTLRVRGPGALVINGTSYGNATLTLKVPAVLVINASPQLGWRLKALLVNGSPALPGVTKINDDTTIEAVFRSIICRLLVVANASWARVKVYGVESGVPREATLPCGSEVEVEPLASEDLEPLNSSMKIKLEDDVTVTLLYKLKGVKLYVENPAAIPVKVKAVRGKTLLAEWSLNTSATLEFPRNASIVLDAKCIYRNNTWICPYAYVNATCYRWIPGLVETFRFSMPIPASNGSTPPLAGDAVLRIAYYRSATNRTDFYVKVIYNGKPTDTLLHYWTVFTQEGEVEDLGNGTLLVRGAWVGFFLQARPDTKVVVKVKGWGLRICRIISNTTYTFPDGDVWKGLVARCREPNLLRCPCEYTVTFDGVDVNKVTATPEIGGSWRLFGKVGEEPLINLGWLFFEGSGESYVTVEVYG</sequence>
<dbReference type="AlphaFoldDB" id="A1RZR6"/>
<organism evidence="1 2">
    <name type="scientific">Thermofilum pendens (strain DSM 2475 / Hrk 5)</name>
    <dbReference type="NCBI Taxonomy" id="368408"/>
    <lineage>
        <taxon>Archaea</taxon>
        <taxon>Thermoproteota</taxon>
        <taxon>Thermoprotei</taxon>
        <taxon>Thermofilales</taxon>
        <taxon>Thermofilaceae</taxon>
        <taxon>Thermofilum</taxon>
    </lineage>
</organism>
<gene>
    <name evidence="1" type="ordered locus">Tpen_1298</name>
</gene>
<dbReference type="RefSeq" id="WP_011752961.1">
    <property type="nucleotide sequence ID" value="NC_008698.1"/>
</dbReference>
<dbReference type="HOGENOM" id="CLU_456828_0_0_2"/>